<dbReference type="EMBL" id="NRRL01000088">
    <property type="protein sequence ID" value="MBK1670330.1"/>
    <property type="molecule type" value="Genomic_DNA"/>
</dbReference>
<organism evidence="2 3">
    <name type="scientific">Rhodovibrio sodomensis</name>
    <dbReference type="NCBI Taxonomy" id="1088"/>
    <lineage>
        <taxon>Bacteria</taxon>
        <taxon>Pseudomonadati</taxon>
        <taxon>Pseudomonadota</taxon>
        <taxon>Alphaproteobacteria</taxon>
        <taxon>Rhodospirillales</taxon>
        <taxon>Rhodovibrionaceae</taxon>
        <taxon>Rhodovibrio</taxon>
    </lineage>
</organism>
<protein>
    <submittedName>
        <fullName evidence="2">DNA methylase</fullName>
    </submittedName>
</protein>
<dbReference type="PANTHER" id="PTHR38590:SF1">
    <property type="entry name" value="BLL0828 PROTEIN"/>
    <property type="match status" value="1"/>
</dbReference>
<dbReference type="InterPro" id="IPR007569">
    <property type="entry name" value="DUF559"/>
</dbReference>
<evidence type="ECO:0000259" key="1">
    <source>
        <dbReference type="Pfam" id="PF04480"/>
    </source>
</evidence>
<accession>A0ABS1DIK7</accession>
<evidence type="ECO:0000313" key="2">
    <source>
        <dbReference type="EMBL" id="MBK1670330.1"/>
    </source>
</evidence>
<dbReference type="PANTHER" id="PTHR38590">
    <property type="entry name" value="BLL0828 PROTEIN"/>
    <property type="match status" value="1"/>
</dbReference>
<dbReference type="GO" id="GO:0008168">
    <property type="term" value="F:methyltransferase activity"/>
    <property type="evidence" value="ECO:0007669"/>
    <property type="project" value="UniProtKB-KW"/>
</dbReference>
<evidence type="ECO:0000313" key="3">
    <source>
        <dbReference type="Proteomes" id="UP001296873"/>
    </source>
</evidence>
<keyword evidence="2" id="KW-0489">Methyltransferase</keyword>
<dbReference type="GO" id="GO:0032259">
    <property type="term" value="P:methylation"/>
    <property type="evidence" value="ECO:0007669"/>
    <property type="project" value="UniProtKB-KW"/>
</dbReference>
<reference evidence="2 3" key="1">
    <citation type="journal article" date="2020" name="Microorganisms">
        <title>Osmotic Adaptation and Compatible Solute Biosynthesis of Phototrophic Bacteria as Revealed from Genome Analyses.</title>
        <authorList>
            <person name="Imhoff J.F."/>
            <person name="Rahn T."/>
            <person name="Kunzel S."/>
            <person name="Keller A."/>
            <person name="Neulinger S.C."/>
        </authorList>
    </citation>
    <scope>NUCLEOTIDE SEQUENCE [LARGE SCALE GENOMIC DNA]</scope>
    <source>
        <strain evidence="2 3">DSM 9895</strain>
    </source>
</reference>
<sequence length="116" mass="13431">MRRTRKAFAAELRRQPTEAERRLWQVLRARQLHGLKFRREHGLERYIVDFACPEARLIVELDGGQHADRAARDAARTQVLESKGYTVLRFWNNDVLENLEGVVEVIEAAVPARAPK</sequence>
<dbReference type="Proteomes" id="UP001296873">
    <property type="component" value="Unassembled WGS sequence"/>
</dbReference>
<comment type="caution">
    <text evidence="2">The sequence shown here is derived from an EMBL/GenBank/DDBJ whole genome shotgun (WGS) entry which is preliminary data.</text>
</comment>
<keyword evidence="2" id="KW-0808">Transferase</keyword>
<dbReference type="InterPro" id="IPR047216">
    <property type="entry name" value="Endonuclease_DUF559_bact"/>
</dbReference>
<dbReference type="Gene3D" id="3.40.960.10">
    <property type="entry name" value="VSR Endonuclease"/>
    <property type="match status" value="1"/>
</dbReference>
<feature type="domain" description="DUF559" evidence="1">
    <location>
        <begin position="5"/>
        <end position="109"/>
    </location>
</feature>
<dbReference type="Pfam" id="PF04480">
    <property type="entry name" value="DUF559"/>
    <property type="match status" value="1"/>
</dbReference>
<dbReference type="RefSeq" id="WP_200342692.1">
    <property type="nucleotide sequence ID" value="NZ_NRRL01000088.1"/>
</dbReference>
<name>A0ABS1DIK7_9PROT</name>
<proteinExistence type="predicted"/>
<dbReference type="CDD" id="cd01038">
    <property type="entry name" value="Endonuclease_DUF559"/>
    <property type="match status" value="1"/>
</dbReference>
<gene>
    <name evidence="2" type="ORF">CKO28_20105</name>
</gene>
<dbReference type="InterPro" id="IPR011335">
    <property type="entry name" value="Restrct_endonuc-II-like"/>
</dbReference>
<keyword evidence="3" id="KW-1185">Reference proteome</keyword>
<dbReference type="SUPFAM" id="SSF52980">
    <property type="entry name" value="Restriction endonuclease-like"/>
    <property type="match status" value="1"/>
</dbReference>